<dbReference type="SUPFAM" id="SSF52540">
    <property type="entry name" value="P-loop containing nucleoside triphosphate hydrolases"/>
    <property type="match status" value="1"/>
</dbReference>
<evidence type="ECO:0000313" key="8">
    <source>
        <dbReference type="Proteomes" id="UP000817854"/>
    </source>
</evidence>
<reference evidence="7" key="2">
    <citation type="submission" date="2020-02" db="EMBL/GenBank/DDBJ databases">
        <title>Flavobacterium profundi sp. nov., isolated from a deep-sea seamount.</title>
        <authorList>
            <person name="Zhang D.-C."/>
        </authorList>
    </citation>
    <scope>NUCLEOTIDE SEQUENCE</scope>
    <source>
        <strain evidence="7">EC11</strain>
    </source>
</reference>
<evidence type="ECO:0000313" key="7">
    <source>
        <dbReference type="EMBL" id="NHN24684.1"/>
    </source>
</evidence>
<keyword evidence="1" id="KW-0547">Nucleotide-binding</keyword>
<evidence type="ECO:0000256" key="1">
    <source>
        <dbReference type="ARBA" id="ARBA00022741"/>
    </source>
</evidence>
<dbReference type="InterPro" id="IPR027417">
    <property type="entry name" value="P-loop_NTPase"/>
</dbReference>
<keyword evidence="4" id="KW-0067">ATP-binding</keyword>
<dbReference type="RefSeq" id="WP_140960005.1">
    <property type="nucleotide sequence ID" value="NZ_VEVQ02000002.1"/>
</dbReference>
<name>A0ABX0IS28_9FLAO</name>
<feature type="domain" description="Helicase C-terminal" evidence="6">
    <location>
        <begin position="271"/>
        <end position="460"/>
    </location>
</feature>
<dbReference type="InterPro" id="IPR014001">
    <property type="entry name" value="Helicase_ATP-bd"/>
</dbReference>
<dbReference type="GO" id="GO:0004386">
    <property type="term" value="F:helicase activity"/>
    <property type="evidence" value="ECO:0007669"/>
    <property type="project" value="UniProtKB-KW"/>
</dbReference>
<protein>
    <submittedName>
        <fullName evidence="7">DEAD/DEAH box helicase</fullName>
    </submittedName>
</protein>
<comment type="caution">
    <text evidence="7">The sequence shown here is derived from an EMBL/GenBank/DDBJ whole genome shotgun (WGS) entry which is preliminary data.</text>
</comment>
<accession>A0ABX0IS28</accession>
<dbReference type="PROSITE" id="PS51194">
    <property type="entry name" value="HELICASE_CTER"/>
    <property type="match status" value="1"/>
</dbReference>
<dbReference type="PANTHER" id="PTHR12131">
    <property type="entry name" value="ATP-DEPENDENT RNA AND DNA HELICASE"/>
    <property type="match status" value="1"/>
</dbReference>
<evidence type="ECO:0000259" key="5">
    <source>
        <dbReference type="PROSITE" id="PS51192"/>
    </source>
</evidence>
<evidence type="ECO:0000256" key="4">
    <source>
        <dbReference type="ARBA" id="ARBA00022840"/>
    </source>
</evidence>
<dbReference type="Gene3D" id="3.40.50.300">
    <property type="entry name" value="P-loop containing nucleotide triphosphate hydrolases"/>
    <property type="match status" value="2"/>
</dbReference>
<dbReference type="PANTHER" id="PTHR12131:SF1">
    <property type="entry name" value="ATP-DEPENDENT RNA HELICASE SUPV3L1, MITOCHONDRIAL-RELATED"/>
    <property type="match status" value="1"/>
</dbReference>
<dbReference type="Proteomes" id="UP000817854">
    <property type="component" value="Unassembled WGS sequence"/>
</dbReference>
<dbReference type="PROSITE" id="PS51192">
    <property type="entry name" value="HELICASE_ATP_BIND_1"/>
    <property type="match status" value="1"/>
</dbReference>
<evidence type="ECO:0000256" key="2">
    <source>
        <dbReference type="ARBA" id="ARBA00022801"/>
    </source>
</evidence>
<evidence type="ECO:0000259" key="6">
    <source>
        <dbReference type="PROSITE" id="PS51194"/>
    </source>
</evidence>
<feature type="domain" description="Helicase ATP-binding" evidence="5">
    <location>
        <begin position="95"/>
        <end position="212"/>
    </location>
</feature>
<dbReference type="InterPro" id="IPR050699">
    <property type="entry name" value="RNA-DNA_Helicase"/>
</dbReference>
<sequence length="703" mass="82072">MEDIIFDNCHKINDLLISNKDNEAREELIKLLDYHKTQKLEYTPLVNHLIRETGLFPYLQQETSNWEERYIYEIFKVNIGEEKPVTLHREQSFLLKKLLEGKNIAVSAPTSFGKSFVIDAFIKIKKPKNVIIIVPTIALTDETRRRLYKKFANEYKIITTTEVEPAEKNIFIFPQERAINYLEKVEFFDIMIIDEFYKASSLFDKVRSPSLVKAIIKIGSKSKQKYFLAPNISTLEDNPFTADMEFIQLDFNTVFLEKHELYKEINKNIELKSKFLINILNQKQTKSLIYAGTYTNIENISNLILTTYSEKNNILLDQFANWLGKNYDYNWNLTNLIKRGTGIHNGRLHRSLSQIQVKLFEDKKGISNIISTSSIIEGVNTSAENVIIWMNKNGSSNLNDFTYRNIIGRSGRMFQHFIGKVYILDKPPVNTQTALNIEFPEEILGDLDSQKYDKLLTKEQVAKLILYKDEMEGILGVEVYNRLKDESVFQSSNSELIKSIAIDMSINPESWNGLSYLNSKNRSQWDKSLYKIINLQPGNWETKNNTFVEFIKILRNNWFKSIPELLKDLEPYDVSIDEFFKLEKNVTFKFASLLKDVNVLQKELLKGKNYDISKFIAYISHAFLPTVVFQLEEYGLPRMISKKIHKLGIINFYNQELTIHSVIDIFNSLDKNEIKKNAMLDEFDNYILDYFYDGIKTNNYSNS</sequence>
<keyword evidence="2" id="KW-0378">Hydrolase</keyword>
<proteinExistence type="predicted"/>
<evidence type="ECO:0000256" key="3">
    <source>
        <dbReference type="ARBA" id="ARBA00022806"/>
    </source>
</evidence>
<keyword evidence="8" id="KW-1185">Reference proteome</keyword>
<dbReference type="InterPro" id="IPR011545">
    <property type="entry name" value="DEAD/DEAH_box_helicase_dom"/>
</dbReference>
<dbReference type="InterPro" id="IPR001650">
    <property type="entry name" value="Helicase_C-like"/>
</dbReference>
<organism evidence="7 8">
    <name type="scientific">Flavobacterium jejuense</name>
    <dbReference type="NCBI Taxonomy" id="1544455"/>
    <lineage>
        <taxon>Bacteria</taxon>
        <taxon>Pseudomonadati</taxon>
        <taxon>Bacteroidota</taxon>
        <taxon>Flavobacteriia</taxon>
        <taxon>Flavobacteriales</taxon>
        <taxon>Flavobacteriaceae</taxon>
        <taxon>Flavobacterium</taxon>
    </lineage>
</organism>
<keyword evidence="3 7" id="KW-0347">Helicase</keyword>
<gene>
    <name evidence="7" type="ORF">FIA58_003260</name>
</gene>
<dbReference type="Pfam" id="PF00270">
    <property type="entry name" value="DEAD"/>
    <property type="match status" value="1"/>
</dbReference>
<reference evidence="7" key="1">
    <citation type="submission" date="2019-05" db="EMBL/GenBank/DDBJ databases">
        <authorList>
            <person name="Lianzixin W."/>
        </authorList>
    </citation>
    <scope>NUCLEOTIDE SEQUENCE</scope>
    <source>
        <strain evidence="7">EC11</strain>
    </source>
</reference>
<dbReference type="EMBL" id="VEVQ02000002">
    <property type="protein sequence ID" value="NHN24684.1"/>
    <property type="molecule type" value="Genomic_DNA"/>
</dbReference>